<gene>
    <name evidence="4" type="ORF">COCNU_02G007210</name>
</gene>
<sequence length="201" mass="21406">MAPKLCILVLSFVFTTTISLASSPTASTSTKTSSSTELIRSYCEDAVFPRLCNKVFRKHAEIIHPNGTTELTQLATVVTVNRLRGLSKRVAALAREADGSKDAKALKGCKDALGDAAKEARRSAAESADLKPTTSKPKAEKQVAKAQAYMSNALSNEDLCADELEGMADGPVKTDVSRRVRQVKQLTANSLSLIHGVATAN</sequence>
<dbReference type="AlphaFoldDB" id="A0A8K0MWU4"/>
<dbReference type="Gene3D" id="1.20.140.40">
    <property type="entry name" value="Invertase/pectin methylesterase inhibitor family protein"/>
    <property type="match status" value="1"/>
</dbReference>
<dbReference type="GO" id="GO:0004857">
    <property type="term" value="F:enzyme inhibitor activity"/>
    <property type="evidence" value="ECO:0007669"/>
    <property type="project" value="InterPro"/>
</dbReference>
<evidence type="ECO:0000259" key="3">
    <source>
        <dbReference type="SMART" id="SM00856"/>
    </source>
</evidence>
<feature type="signal peptide" evidence="2">
    <location>
        <begin position="1"/>
        <end position="21"/>
    </location>
</feature>
<dbReference type="InterPro" id="IPR051955">
    <property type="entry name" value="PME_Inhibitor"/>
</dbReference>
<dbReference type="EMBL" id="CM017873">
    <property type="protein sequence ID" value="KAG1330753.1"/>
    <property type="molecule type" value="Genomic_DNA"/>
</dbReference>
<feature type="chain" id="PRO_5035446893" evidence="2">
    <location>
        <begin position="22"/>
        <end position="201"/>
    </location>
</feature>
<dbReference type="InterPro" id="IPR035513">
    <property type="entry name" value="Invertase/methylesterase_inhib"/>
</dbReference>
<accession>A0A8K0MWU4</accession>
<dbReference type="NCBIfam" id="TIGR01614">
    <property type="entry name" value="PME_inhib"/>
    <property type="match status" value="1"/>
</dbReference>
<comment type="caution">
    <text evidence="4">The sequence shown here is derived from an EMBL/GenBank/DDBJ whole genome shotgun (WGS) entry which is preliminary data.</text>
</comment>
<evidence type="ECO:0000256" key="2">
    <source>
        <dbReference type="SAM" id="SignalP"/>
    </source>
</evidence>
<reference evidence="4" key="1">
    <citation type="journal article" date="2017" name="Gigascience">
        <title>The genome draft of coconut (Cocos nucifera).</title>
        <authorList>
            <person name="Xiao Y."/>
            <person name="Xu P."/>
            <person name="Fan H."/>
            <person name="Baudouin L."/>
            <person name="Xia W."/>
            <person name="Bocs S."/>
            <person name="Xu J."/>
            <person name="Li Q."/>
            <person name="Guo A."/>
            <person name="Zhou L."/>
            <person name="Li J."/>
            <person name="Wu Y."/>
            <person name="Ma Z."/>
            <person name="Armero A."/>
            <person name="Issali A.E."/>
            <person name="Liu N."/>
            <person name="Peng M."/>
            <person name="Yang Y."/>
        </authorList>
    </citation>
    <scope>NUCLEOTIDE SEQUENCE</scope>
    <source>
        <tissue evidence="4">Spear leaf of Hainan Tall coconut</tissue>
    </source>
</reference>
<dbReference type="Pfam" id="PF04043">
    <property type="entry name" value="PMEI"/>
    <property type="match status" value="1"/>
</dbReference>
<keyword evidence="5" id="KW-1185">Reference proteome</keyword>
<keyword evidence="1 2" id="KW-0732">Signal</keyword>
<organism evidence="4 5">
    <name type="scientific">Cocos nucifera</name>
    <name type="common">Coconut palm</name>
    <dbReference type="NCBI Taxonomy" id="13894"/>
    <lineage>
        <taxon>Eukaryota</taxon>
        <taxon>Viridiplantae</taxon>
        <taxon>Streptophyta</taxon>
        <taxon>Embryophyta</taxon>
        <taxon>Tracheophyta</taxon>
        <taxon>Spermatophyta</taxon>
        <taxon>Magnoliopsida</taxon>
        <taxon>Liliopsida</taxon>
        <taxon>Arecaceae</taxon>
        <taxon>Arecoideae</taxon>
        <taxon>Cocoseae</taxon>
        <taxon>Attaleinae</taxon>
        <taxon>Cocos</taxon>
    </lineage>
</organism>
<dbReference type="OrthoDB" id="782742at2759"/>
<protein>
    <submittedName>
        <fullName evidence="4">Putative Pectinesterase inhibitor 3</fullName>
    </submittedName>
</protein>
<dbReference type="PANTHER" id="PTHR31080:SF64">
    <property type="entry name" value="PLANT INVERTASE_PECTIN METHYLESTERASE INHIBITOR SUPERFAMILY PROTEIN"/>
    <property type="match status" value="1"/>
</dbReference>
<evidence type="ECO:0000313" key="4">
    <source>
        <dbReference type="EMBL" id="KAG1330753.1"/>
    </source>
</evidence>
<evidence type="ECO:0000313" key="5">
    <source>
        <dbReference type="Proteomes" id="UP000797356"/>
    </source>
</evidence>
<dbReference type="CDD" id="cd15798">
    <property type="entry name" value="PMEI-like_3"/>
    <property type="match status" value="1"/>
</dbReference>
<evidence type="ECO:0000256" key="1">
    <source>
        <dbReference type="ARBA" id="ARBA00022729"/>
    </source>
</evidence>
<dbReference type="SMART" id="SM00856">
    <property type="entry name" value="PMEI"/>
    <property type="match status" value="1"/>
</dbReference>
<dbReference type="PANTHER" id="PTHR31080">
    <property type="entry name" value="PECTINESTERASE INHIBITOR-LIKE"/>
    <property type="match status" value="1"/>
</dbReference>
<dbReference type="SUPFAM" id="SSF101148">
    <property type="entry name" value="Plant invertase/pectin methylesterase inhibitor"/>
    <property type="match status" value="1"/>
</dbReference>
<name>A0A8K0MWU4_COCNU</name>
<dbReference type="InterPro" id="IPR006501">
    <property type="entry name" value="Pectinesterase_inhib_dom"/>
</dbReference>
<feature type="domain" description="Pectinesterase inhibitor" evidence="3">
    <location>
        <begin position="34"/>
        <end position="193"/>
    </location>
</feature>
<dbReference type="Proteomes" id="UP000797356">
    <property type="component" value="Chromosome 2"/>
</dbReference>
<proteinExistence type="predicted"/>
<reference evidence="4" key="2">
    <citation type="submission" date="2019-07" db="EMBL/GenBank/DDBJ databases">
        <authorList>
            <person name="Yang Y."/>
            <person name="Bocs S."/>
            <person name="Baudouin L."/>
        </authorList>
    </citation>
    <scope>NUCLEOTIDE SEQUENCE</scope>
    <source>
        <tissue evidence="4">Spear leaf of Hainan Tall coconut</tissue>
    </source>
</reference>